<dbReference type="GO" id="GO:0006646">
    <property type="term" value="P:phosphatidylethanolamine biosynthetic process"/>
    <property type="evidence" value="ECO:0007669"/>
    <property type="project" value="TreeGrafter"/>
</dbReference>
<dbReference type="AlphaFoldDB" id="A0A9W8BEW7"/>
<accession>A0A9W8BEW7</accession>
<comment type="similarity">
    <text evidence="2">Belongs to the choline/ethanolamine kinase family.</text>
</comment>
<name>A0A9W8BEW7_9FUNG</name>
<dbReference type="Gene3D" id="3.90.1200.10">
    <property type="match status" value="1"/>
</dbReference>
<evidence type="ECO:0000256" key="1">
    <source>
        <dbReference type="ARBA" id="ARBA00037883"/>
    </source>
</evidence>
<comment type="pathway">
    <text evidence="1">Phospholipid metabolism; phosphatidylethanolamine biosynthesis; phosphatidylethanolamine from ethanolamine: step 1/3.</text>
</comment>
<evidence type="ECO:0000256" key="2">
    <source>
        <dbReference type="ARBA" id="ARBA00038211"/>
    </source>
</evidence>
<evidence type="ECO:0000313" key="4">
    <source>
        <dbReference type="EMBL" id="KAJ1998204.1"/>
    </source>
</evidence>
<dbReference type="PANTHER" id="PTHR22603">
    <property type="entry name" value="CHOLINE/ETHANOALAMINE KINASE"/>
    <property type="match status" value="1"/>
</dbReference>
<proteinExistence type="inferred from homology"/>
<sequence>MTNCELSLEHLDAAVLVSAIPHHSFEVRHGLLFDDSRALLARVFPEWSSDELQLTQCKDGITNKLIQCTNKRTKATVLIRAYGKRTEVIIDRNQELINMAGLARLGKCPELHARFDNGLVYGFIPGSVAKPEEMGNELWAPLIARQLADWGKVKLPGGYSPQLFPILRRWMSDIPASYEDQRANNIFRDNFSTEMLHSEVALLEATLVGLRSPVVFAHNDLLSGNIIMDDSKSAVSFIDYEYAMYNYRGFDIANHFNEYAGFECDYSRYPTKPAQLQWFKIYLDHLGHDSSPGALEDMYREVNLFQLASHFYWGIWALVQASISDIDFDYMDYARLRFDQYFKVKSQLLG</sequence>
<gene>
    <name evidence="4" type="ORF">H4R26_005544</name>
</gene>
<dbReference type="SUPFAM" id="SSF56112">
    <property type="entry name" value="Protein kinase-like (PK-like)"/>
    <property type="match status" value="1"/>
</dbReference>
<dbReference type="GO" id="GO:0005737">
    <property type="term" value="C:cytoplasm"/>
    <property type="evidence" value="ECO:0007669"/>
    <property type="project" value="TreeGrafter"/>
</dbReference>
<dbReference type="GO" id="GO:0004305">
    <property type="term" value="F:ethanolamine kinase activity"/>
    <property type="evidence" value="ECO:0007669"/>
    <property type="project" value="UniProtKB-EC"/>
</dbReference>
<dbReference type="EMBL" id="JANBQF010001043">
    <property type="protein sequence ID" value="KAJ1998204.1"/>
    <property type="molecule type" value="Genomic_DNA"/>
</dbReference>
<dbReference type="CDD" id="cd05157">
    <property type="entry name" value="ETNK_euk"/>
    <property type="match status" value="1"/>
</dbReference>
<dbReference type="EC" id="2.7.1.82" evidence="3"/>
<comment type="caution">
    <text evidence="4">The sequence shown here is derived from an EMBL/GenBank/DDBJ whole genome shotgun (WGS) entry which is preliminary data.</text>
</comment>
<dbReference type="Gene3D" id="3.30.200.20">
    <property type="entry name" value="Phosphorylase Kinase, domain 1"/>
    <property type="match status" value="1"/>
</dbReference>
<protein>
    <recommendedName>
        <fullName evidence="3">ethanolamine kinase</fullName>
        <ecNumber evidence="3">2.7.1.82</ecNumber>
    </recommendedName>
</protein>
<dbReference type="PANTHER" id="PTHR22603:SF66">
    <property type="entry name" value="ETHANOLAMINE KINASE"/>
    <property type="match status" value="1"/>
</dbReference>
<dbReference type="OrthoDB" id="10267235at2759"/>
<keyword evidence="5" id="KW-1185">Reference proteome</keyword>
<dbReference type="Pfam" id="PF01633">
    <property type="entry name" value="Choline_kinase"/>
    <property type="match status" value="1"/>
</dbReference>
<organism evidence="4 5">
    <name type="scientific">Coemansia thaxteri</name>
    <dbReference type="NCBI Taxonomy" id="2663907"/>
    <lineage>
        <taxon>Eukaryota</taxon>
        <taxon>Fungi</taxon>
        <taxon>Fungi incertae sedis</taxon>
        <taxon>Zoopagomycota</taxon>
        <taxon>Kickxellomycotina</taxon>
        <taxon>Kickxellomycetes</taxon>
        <taxon>Kickxellales</taxon>
        <taxon>Kickxellaceae</taxon>
        <taxon>Coemansia</taxon>
    </lineage>
</organism>
<dbReference type="Proteomes" id="UP001150907">
    <property type="component" value="Unassembled WGS sequence"/>
</dbReference>
<reference evidence="4" key="1">
    <citation type="submission" date="2022-07" db="EMBL/GenBank/DDBJ databases">
        <title>Phylogenomic reconstructions and comparative analyses of Kickxellomycotina fungi.</title>
        <authorList>
            <person name="Reynolds N.K."/>
            <person name="Stajich J.E."/>
            <person name="Barry K."/>
            <person name="Grigoriev I.V."/>
            <person name="Crous P."/>
            <person name="Smith M.E."/>
        </authorList>
    </citation>
    <scope>NUCLEOTIDE SEQUENCE</scope>
    <source>
        <strain evidence="4">IMI 214461</strain>
    </source>
</reference>
<evidence type="ECO:0000313" key="5">
    <source>
        <dbReference type="Proteomes" id="UP001150907"/>
    </source>
</evidence>
<dbReference type="InterPro" id="IPR011009">
    <property type="entry name" value="Kinase-like_dom_sf"/>
</dbReference>
<evidence type="ECO:0000256" key="3">
    <source>
        <dbReference type="ARBA" id="ARBA00038874"/>
    </source>
</evidence>